<dbReference type="GO" id="GO:0003785">
    <property type="term" value="F:actin monomer binding"/>
    <property type="evidence" value="ECO:0007669"/>
    <property type="project" value="TreeGrafter"/>
</dbReference>
<comment type="similarity">
    <text evidence="3">Belongs to the actin-binding proteins ADF family. Twinfilin subfamily.</text>
</comment>
<keyword evidence="4" id="KW-0963">Cytoplasm</keyword>
<dbReference type="GO" id="GO:0005938">
    <property type="term" value="C:cell cortex"/>
    <property type="evidence" value="ECO:0007669"/>
    <property type="project" value="UniProtKB-SubCell"/>
</dbReference>
<dbReference type="SMART" id="SM00102">
    <property type="entry name" value="ADF"/>
    <property type="match status" value="2"/>
</dbReference>
<evidence type="ECO:0000256" key="9">
    <source>
        <dbReference type="ARBA" id="ARBA00056419"/>
    </source>
</evidence>
<dbReference type="GO" id="GO:0051016">
    <property type="term" value="P:barbed-end actin filament capping"/>
    <property type="evidence" value="ECO:0007669"/>
    <property type="project" value="TreeGrafter"/>
</dbReference>
<evidence type="ECO:0000256" key="1">
    <source>
        <dbReference type="ARBA" id="ARBA00004245"/>
    </source>
</evidence>
<sequence length="332" mass="36304">MQSGISASQELQTAFNNLVSNESQRGLLVTIEKESLVPSTVLSPSSSSFESDLSLLTPHLQPKTALYIILRRYESTTPSPFIAVTYVPDAAPVRQKMLFASTRLTLVRELGIERFRETIFANKEEDLSAEGFKKHDKHTALEAPLTEEEVSLGEVKRKEAEEGRGLGERKSHVSSGVSMPITDEATGALKNLGGGEGDNGNLVQLKINISTETMELASVTSTPIASLSTTISSTEPRYSFYRFTHSHNGETTSPILFIYTCPSGSKIKERMLYAASSRSAVQVADTEAGIKVEKKIEASSPEDISEASVLDDLHPKVEVKKAFERPKRPGRK</sequence>
<dbReference type="Proteomes" id="UP000566819">
    <property type="component" value="Unassembled WGS sequence"/>
</dbReference>
<evidence type="ECO:0000256" key="2">
    <source>
        <dbReference type="ARBA" id="ARBA00004544"/>
    </source>
</evidence>
<gene>
    <name evidence="13" type="ORF">G7Y89_g7</name>
</gene>
<dbReference type="InterPro" id="IPR002108">
    <property type="entry name" value="ADF-H"/>
</dbReference>
<evidence type="ECO:0000313" key="13">
    <source>
        <dbReference type="EMBL" id="KAF4638050.1"/>
    </source>
</evidence>
<evidence type="ECO:0000256" key="11">
    <source>
        <dbReference type="SAM" id="MobiDB-lite"/>
    </source>
</evidence>
<keyword evidence="14" id="KW-1185">Reference proteome</keyword>
<dbReference type="EMBL" id="JAAMPI010000001">
    <property type="protein sequence ID" value="KAF4638050.1"/>
    <property type="molecule type" value="Genomic_DNA"/>
</dbReference>
<evidence type="ECO:0000256" key="8">
    <source>
        <dbReference type="ARBA" id="ARBA00038532"/>
    </source>
</evidence>
<comment type="function">
    <text evidence="9">Actin-binding protein involved in motile and morphological processes. Inhibits actin polymerization, likely by sequestering G-actin.</text>
</comment>
<protein>
    <recommendedName>
        <fullName evidence="10">Twinfilin</fullName>
    </recommendedName>
</protein>
<dbReference type="FunFam" id="3.40.20.10:FF:000007">
    <property type="entry name" value="Twinfilin-1 isoform 1"/>
    <property type="match status" value="1"/>
</dbReference>
<keyword evidence="5" id="KW-0677">Repeat</keyword>
<dbReference type="PANTHER" id="PTHR13759">
    <property type="entry name" value="TWINFILIN"/>
    <property type="match status" value="1"/>
</dbReference>
<comment type="caution">
    <text evidence="13">The sequence shown here is derived from an EMBL/GenBank/DDBJ whole genome shotgun (WGS) entry which is preliminary data.</text>
</comment>
<dbReference type="GO" id="GO:0005884">
    <property type="term" value="C:actin filament"/>
    <property type="evidence" value="ECO:0007669"/>
    <property type="project" value="TreeGrafter"/>
</dbReference>
<dbReference type="Pfam" id="PF00241">
    <property type="entry name" value="Cofilin_ADF"/>
    <property type="match status" value="2"/>
</dbReference>
<evidence type="ECO:0000313" key="14">
    <source>
        <dbReference type="Proteomes" id="UP000566819"/>
    </source>
</evidence>
<accession>A0A8H4RZM1</accession>
<reference evidence="13 14" key="1">
    <citation type="submission" date="2020-03" db="EMBL/GenBank/DDBJ databases">
        <title>Draft Genome Sequence of Cudoniella acicularis.</title>
        <authorList>
            <person name="Buettner E."/>
            <person name="Kellner H."/>
        </authorList>
    </citation>
    <scope>NUCLEOTIDE SEQUENCE [LARGE SCALE GENOMIC DNA]</scope>
    <source>
        <strain evidence="13 14">DSM 108380</strain>
    </source>
</reference>
<evidence type="ECO:0000256" key="6">
    <source>
        <dbReference type="ARBA" id="ARBA00023203"/>
    </source>
</evidence>
<keyword evidence="7" id="KW-0206">Cytoskeleton</keyword>
<feature type="compositionally biased region" description="Basic and acidic residues" evidence="11">
    <location>
        <begin position="154"/>
        <end position="171"/>
    </location>
</feature>
<dbReference type="SUPFAM" id="SSF55753">
    <property type="entry name" value="Actin depolymerizing proteins"/>
    <property type="match status" value="2"/>
</dbReference>
<dbReference type="FunFam" id="3.40.20.10:FF:000042">
    <property type="entry name" value="Actin depolymerizing protein"/>
    <property type="match status" value="1"/>
</dbReference>
<dbReference type="InterPro" id="IPR028458">
    <property type="entry name" value="Twinfilin"/>
</dbReference>
<dbReference type="AlphaFoldDB" id="A0A8H4RZM1"/>
<evidence type="ECO:0000259" key="12">
    <source>
        <dbReference type="PROSITE" id="PS51263"/>
    </source>
</evidence>
<dbReference type="GO" id="GO:0030042">
    <property type="term" value="P:actin filament depolymerization"/>
    <property type="evidence" value="ECO:0007669"/>
    <property type="project" value="TreeGrafter"/>
</dbReference>
<dbReference type="PROSITE" id="PS51263">
    <property type="entry name" value="ADF_H"/>
    <property type="match status" value="2"/>
</dbReference>
<proteinExistence type="inferred from homology"/>
<dbReference type="InterPro" id="IPR029006">
    <property type="entry name" value="ADF-H/Gelsolin-like_dom_sf"/>
</dbReference>
<keyword evidence="6" id="KW-0009">Actin-binding</keyword>
<name>A0A8H4RZM1_9HELO</name>
<dbReference type="CDD" id="cd11284">
    <property type="entry name" value="ADF_Twf-C_like"/>
    <property type="match status" value="1"/>
</dbReference>
<dbReference type="OrthoDB" id="10006997at2759"/>
<dbReference type="CDD" id="cd11285">
    <property type="entry name" value="ADF_Twf-N_like"/>
    <property type="match status" value="1"/>
</dbReference>
<dbReference type="GO" id="GO:0051015">
    <property type="term" value="F:actin filament binding"/>
    <property type="evidence" value="ECO:0007669"/>
    <property type="project" value="TreeGrafter"/>
</dbReference>
<dbReference type="PANTHER" id="PTHR13759:SF1">
    <property type="entry name" value="TWINFILIN"/>
    <property type="match status" value="1"/>
</dbReference>
<feature type="domain" description="ADF-H" evidence="12">
    <location>
        <begin position="176"/>
        <end position="314"/>
    </location>
</feature>
<evidence type="ECO:0000256" key="3">
    <source>
        <dbReference type="ARBA" id="ARBA00009557"/>
    </source>
</evidence>
<comment type="subcellular location">
    <subcellularLocation>
        <location evidence="2">Cytoplasm</location>
        <location evidence="2">Cell cortex</location>
    </subcellularLocation>
    <subcellularLocation>
        <location evidence="1">Cytoplasm</location>
        <location evidence="1">Cytoskeleton</location>
    </subcellularLocation>
</comment>
<evidence type="ECO:0000256" key="4">
    <source>
        <dbReference type="ARBA" id="ARBA00022490"/>
    </source>
</evidence>
<dbReference type="Gene3D" id="3.40.20.10">
    <property type="entry name" value="Severin"/>
    <property type="match status" value="2"/>
</dbReference>
<comment type="subunit">
    <text evidence="8">Interacts with G-actin; ADP-actin form.</text>
</comment>
<evidence type="ECO:0000256" key="5">
    <source>
        <dbReference type="ARBA" id="ARBA00022737"/>
    </source>
</evidence>
<feature type="domain" description="ADF-H" evidence="12">
    <location>
        <begin position="3"/>
        <end position="137"/>
    </location>
</feature>
<feature type="region of interest" description="Disordered" evidence="11">
    <location>
        <begin position="149"/>
        <end position="180"/>
    </location>
</feature>
<organism evidence="13 14">
    <name type="scientific">Cudoniella acicularis</name>
    <dbReference type="NCBI Taxonomy" id="354080"/>
    <lineage>
        <taxon>Eukaryota</taxon>
        <taxon>Fungi</taxon>
        <taxon>Dikarya</taxon>
        <taxon>Ascomycota</taxon>
        <taxon>Pezizomycotina</taxon>
        <taxon>Leotiomycetes</taxon>
        <taxon>Helotiales</taxon>
        <taxon>Tricladiaceae</taxon>
        <taxon>Cudoniella</taxon>
    </lineage>
</organism>
<evidence type="ECO:0000256" key="7">
    <source>
        <dbReference type="ARBA" id="ARBA00023212"/>
    </source>
</evidence>
<evidence type="ECO:0000256" key="10">
    <source>
        <dbReference type="ARBA" id="ARBA00069496"/>
    </source>
</evidence>